<sequence length="184" mass="20338">MEFDAFLDHLRSAYLVEFEDAYEQRRSELGAIHSEVAFEISGDTYRHIYVVDFVAEEGGKKGVIEVNPSEQAYASGGPFVYEGVTVSFGRASWDGMTFELSPVTPQLHGFEPWFDRWVNLDGQYPVVGGHHSGVIHSAVLGDGYLEIDFGTAPVDALTGLLQILAENGVREVEVSSSKTFEPSW</sequence>
<reference evidence="1" key="1">
    <citation type="submission" date="2019-08" db="EMBL/GenBank/DDBJ databases">
        <authorList>
            <person name="Kucharzyk K."/>
            <person name="Murdoch R.W."/>
            <person name="Higgins S."/>
            <person name="Loffler F."/>
        </authorList>
    </citation>
    <scope>NUCLEOTIDE SEQUENCE</scope>
</reference>
<comment type="caution">
    <text evidence="1">The sequence shown here is derived from an EMBL/GenBank/DDBJ whole genome shotgun (WGS) entry which is preliminary data.</text>
</comment>
<organism evidence="1">
    <name type="scientific">bioreactor metagenome</name>
    <dbReference type="NCBI Taxonomy" id="1076179"/>
    <lineage>
        <taxon>unclassified sequences</taxon>
        <taxon>metagenomes</taxon>
        <taxon>ecological metagenomes</taxon>
    </lineage>
</organism>
<protein>
    <submittedName>
        <fullName evidence="1">Uncharacterized protein</fullName>
    </submittedName>
</protein>
<proteinExistence type="predicted"/>
<name>A0A644VXG9_9ZZZZ</name>
<dbReference type="AlphaFoldDB" id="A0A644VXG9"/>
<gene>
    <name evidence="1" type="ORF">SDC9_42013</name>
</gene>
<accession>A0A644VXG9</accession>
<evidence type="ECO:0000313" key="1">
    <source>
        <dbReference type="EMBL" id="MPL95840.1"/>
    </source>
</evidence>
<dbReference type="EMBL" id="VSSQ01000483">
    <property type="protein sequence ID" value="MPL95840.1"/>
    <property type="molecule type" value="Genomic_DNA"/>
</dbReference>